<accession>A0A271IZC1</accession>
<evidence type="ECO:0000313" key="2">
    <source>
        <dbReference type="Proteomes" id="UP000216339"/>
    </source>
</evidence>
<evidence type="ECO:0000313" key="1">
    <source>
        <dbReference type="EMBL" id="PAP76164.1"/>
    </source>
</evidence>
<dbReference type="OrthoDB" id="9802991at2"/>
<dbReference type="Pfam" id="PF03283">
    <property type="entry name" value="PAE"/>
    <property type="match status" value="1"/>
</dbReference>
<comment type="caution">
    <text evidence="1">The sequence shown here is derived from an EMBL/GenBank/DDBJ whole genome shotgun (WGS) entry which is preliminary data.</text>
</comment>
<dbReference type="EMBL" id="MQWD01000001">
    <property type="protein sequence ID" value="PAP76164.1"/>
    <property type="molecule type" value="Genomic_DNA"/>
</dbReference>
<dbReference type="PROSITE" id="PS51257">
    <property type="entry name" value="PROKAR_LIPOPROTEIN"/>
    <property type="match status" value="1"/>
</dbReference>
<name>A0A271IZC1_9BACT</name>
<keyword evidence="2" id="KW-1185">Reference proteome</keyword>
<gene>
    <name evidence="1" type="ORF">BSZ37_06740</name>
</gene>
<dbReference type="InterPro" id="IPR004963">
    <property type="entry name" value="PAE/NOTUM"/>
</dbReference>
<dbReference type="GO" id="GO:0016787">
    <property type="term" value="F:hydrolase activity"/>
    <property type="evidence" value="ECO:0007669"/>
    <property type="project" value="InterPro"/>
</dbReference>
<protein>
    <recommendedName>
        <fullName evidence="3">Pectinacetylesterase</fullName>
    </recommendedName>
</protein>
<reference evidence="1 2" key="1">
    <citation type="submission" date="2016-11" db="EMBL/GenBank/DDBJ databases">
        <title>Study of marine rhodopsin-containing bacteria.</title>
        <authorList>
            <person name="Yoshizawa S."/>
            <person name="Kumagai Y."/>
            <person name="Kogure K."/>
        </authorList>
    </citation>
    <scope>NUCLEOTIDE SEQUENCE [LARGE SCALE GENOMIC DNA]</scope>
    <source>
        <strain evidence="1 2">SAORIC-28</strain>
    </source>
</reference>
<dbReference type="PANTHER" id="PTHR21562:SF83">
    <property type="entry name" value="PECTIN ACETYLESTERASE 4"/>
    <property type="match status" value="1"/>
</dbReference>
<proteinExistence type="predicted"/>
<dbReference type="Proteomes" id="UP000216339">
    <property type="component" value="Unassembled WGS sequence"/>
</dbReference>
<evidence type="ECO:0008006" key="3">
    <source>
        <dbReference type="Google" id="ProtNLM"/>
    </source>
</evidence>
<dbReference type="AlphaFoldDB" id="A0A271IZC1"/>
<dbReference type="PANTHER" id="PTHR21562">
    <property type="entry name" value="NOTUM-RELATED"/>
    <property type="match status" value="1"/>
</dbReference>
<sequence length="361" mass="37626">MPRLSLFALALAALALTSCDSSEPEGPLADVAPGEWTFVEVEGSVCRDGSPTGIGVRLQEDSDDLMIYLEGGGACFNGATCSTNPSSFGATDFAGLVAQAGEAGVFSTSAANPVGDWNVVYVPYCTGDVHAGSFPNNTLLQAAGVDGTQQFVGHQNVKRALALLEDGLGTQSRVLLAGSSAGGLGTLFNFDAVAQTFDDADLFLVDDSGPLFFADNVLSPQLVTQVVTLYNGSAALPSAPQLFQPDALPGVYDYYATRYPDATFGLASHLGDDVFQQFYGFGQAPGDPITDEEFAAGLRDVRAQLPESWGTFFAEGDAHTFLRARYTLVSAGVSFDAWLAGLLAGTPTDVDPGTARLVAAR</sequence>
<dbReference type="RefSeq" id="WP_095509805.1">
    <property type="nucleotide sequence ID" value="NZ_MQWD01000001.1"/>
</dbReference>
<organism evidence="1 2">
    <name type="scientific">Rubrivirga marina</name>
    <dbReference type="NCBI Taxonomy" id="1196024"/>
    <lineage>
        <taxon>Bacteria</taxon>
        <taxon>Pseudomonadati</taxon>
        <taxon>Rhodothermota</taxon>
        <taxon>Rhodothermia</taxon>
        <taxon>Rhodothermales</taxon>
        <taxon>Rubricoccaceae</taxon>
        <taxon>Rubrivirga</taxon>
    </lineage>
</organism>